<reference evidence="1" key="1">
    <citation type="submission" date="2020-03" db="EMBL/GenBank/DDBJ databases">
        <title>The deep terrestrial virosphere.</title>
        <authorList>
            <person name="Holmfeldt K."/>
            <person name="Nilsson E."/>
            <person name="Simone D."/>
            <person name="Lopez-Fernandez M."/>
            <person name="Wu X."/>
            <person name="de Brujin I."/>
            <person name="Lundin D."/>
            <person name="Andersson A."/>
            <person name="Bertilsson S."/>
            <person name="Dopson M."/>
        </authorList>
    </citation>
    <scope>NUCLEOTIDE SEQUENCE</scope>
    <source>
        <strain evidence="3">MM415A00125</strain>
        <strain evidence="2">MM415B00372</strain>
        <strain evidence="1">TM448A07702</strain>
    </source>
</reference>
<dbReference type="EMBL" id="MT145192">
    <property type="protein sequence ID" value="QJI04955.1"/>
    <property type="molecule type" value="Genomic_DNA"/>
</dbReference>
<dbReference type="EMBL" id="MT144576">
    <property type="protein sequence ID" value="QJA55200.1"/>
    <property type="molecule type" value="Genomic_DNA"/>
</dbReference>
<gene>
    <name evidence="3" type="ORF">MM415A00125_0048</name>
    <name evidence="2" type="ORF">MM415B00372_0063</name>
    <name evidence="1" type="ORF">TM448A07702_0012</name>
</gene>
<dbReference type="AlphaFoldDB" id="A0A6H2A6Y3"/>
<protein>
    <submittedName>
        <fullName evidence="1">Uncharacterized protein</fullName>
    </submittedName>
</protein>
<organism evidence="1">
    <name type="scientific">viral metagenome</name>
    <dbReference type="NCBI Taxonomy" id="1070528"/>
    <lineage>
        <taxon>unclassified sequences</taxon>
        <taxon>metagenomes</taxon>
        <taxon>organismal metagenomes</taxon>
    </lineage>
</organism>
<evidence type="ECO:0000313" key="1">
    <source>
        <dbReference type="EMBL" id="QJA55200.1"/>
    </source>
</evidence>
<name>A0A6H2A6Y3_9ZZZZ</name>
<proteinExistence type="predicted"/>
<evidence type="ECO:0000313" key="2">
    <source>
        <dbReference type="EMBL" id="QJA65872.1"/>
    </source>
</evidence>
<evidence type="ECO:0000313" key="3">
    <source>
        <dbReference type="EMBL" id="QJI04955.1"/>
    </source>
</evidence>
<dbReference type="EMBL" id="MT141545">
    <property type="protein sequence ID" value="QJA65872.1"/>
    <property type="molecule type" value="Genomic_DNA"/>
</dbReference>
<sequence length="63" mass="7377">MKIEKINKLLAIVRADCDKCHEEDWLYIPQDDYYGLLCESCMVEGNYEIDDQATRDNLGCLYP</sequence>
<accession>A0A6H2A6Y3</accession>